<protein>
    <submittedName>
        <fullName evidence="6">LLM class F420-dependent oxidoreductase</fullName>
    </submittedName>
</protein>
<keyword evidence="1" id="KW-0285">Flavoprotein</keyword>
<evidence type="ECO:0000313" key="6">
    <source>
        <dbReference type="EMBL" id="GAA4714254.1"/>
    </source>
</evidence>
<name>A0ABP8XUP8_9MICO</name>
<keyword evidence="7" id="KW-1185">Reference proteome</keyword>
<dbReference type="Proteomes" id="UP001500843">
    <property type="component" value="Unassembled WGS sequence"/>
</dbReference>
<evidence type="ECO:0000259" key="5">
    <source>
        <dbReference type="Pfam" id="PF00296"/>
    </source>
</evidence>
<keyword evidence="4" id="KW-0503">Monooxygenase</keyword>
<dbReference type="NCBIfam" id="TIGR03856">
    <property type="entry name" value="F420_MSMEG_2906"/>
    <property type="match status" value="1"/>
</dbReference>
<dbReference type="EMBL" id="BAABHM010000018">
    <property type="protein sequence ID" value="GAA4714254.1"/>
    <property type="molecule type" value="Genomic_DNA"/>
</dbReference>
<dbReference type="PANTHER" id="PTHR42847:SF8">
    <property type="entry name" value="CONSERVED PROTEIN"/>
    <property type="match status" value="1"/>
</dbReference>
<dbReference type="InterPro" id="IPR036661">
    <property type="entry name" value="Luciferase-like_sf"/>
</dbReference>
<dbReference type="Pfam" id="PF00296">
    <property type="entry name" value="Bac_luciferase"/>
    <property type="match status" value="1"/>
</dbReference>
<dbReference type="SUPFAM" id="SSF51679">
    <property type="entry name" value="Bacterial luciferase-like"/>
    <property type="match status" value="1"/>
</dbReference>
<dbReference type="InterPro" id="IPR022480">
    <property type="entry name" value="F420_MSMEG2906"/>
</dbReference>
<keyword evidence="2" id="KW-0288">FMN</keyword>
<accession>A0ABP8XUP8</accession>
<sequence>MPGTSSTTDIEAAASQPHRVRIGVQLWPGGTPDYATWRRAVQHAEELGVDAIFGYDHFHKPAVDIVDGIPQLHDVQADVNNFEGWTALAAWGESTSRAEIGLLVTAVAFRNPDLLADMARTVDHISGGRLILGLGTGWYQKDFDVYQYDFGTTKSRFDHFEESLVRIKNRLQELTPAPVRDIPILIGGGGERRTLPIVARHADIWHSFEPIEEFRRKNELLKGLADKAGRDEATIERGIDWTDEATSEAFVAEGVTLFTTEIHPDENGYNFSELEKMLAWRGR</sequence>
<comment type="caution">
    <text evidence="6">The sequence shown here is derived from an EMBL/GenBank/DDBJ whole genome shotgun (WGS) entry which is preliminary data.</text>
</comment>
<evidence type="ECO:0000256" key="1">
    <source>
        <dbReference type="ARBA" id="ARBA00022630"/>
    </source>
</evidence>
<dbReference type="PANTHER" id="PTHR42847">
    <property type="entry name" value="ALKANESULFONATE MONOOXYGENASE"/>
    <property type="match status" value="1"/>
</dbReference>
<feature type="domain" description="Luciferase-like" evidence="5">
    <location>
        <begin position="27"/>
        <end position="239"/>
    </location>
</feature>
<organism evidence="6 7">
    <name type="scientific">Promicromonospora umidemergens</name>
    <dbReference type="NCBI Taxonomy" id="629679"/>
    <lineage>
        <taxon>Bacteria</taxon>
        <taxon>Bacillati</taxon>
        <taxon>Actinomycetota</taxon>
        <taxon>Actinomycetes</taxon>
        <taxon>Micrococcales</taxon>
        <taxon>Promicromonosporaceae</taxon>
        <taxon>Promicromonospora</taxon>
    </lineage>
</organism>
<evidence type="ECO:0000256" key="4">
    <source>
        <dbReference type="ARBA" id="ARBA00023033"/>
    </source>
</evidence>
<gene>
    <name evidence="6" type="ORF">GCM10023198_41790</name>
</gene>
<evidence type="ECO:0000256" key="2">
    <source>
        <dbReference type="ARBA" id="ARBA00022643"/>
    </source>
</evidence>
<keyword evidence="3" id="KW-0560">Oxidoreductase</keyword>
<dbReference type="InterPro" id="IPR050172">
    <property type="entry name" value="SsuD_RutA_monooxygenase"/>
</dbReference>
<proteinExistence type="predicted"/>
<evidence type="ECO:0000256" key="3">
    <source>
        <dbReference type="ARBA" id="ARBA00023002"/>
    </source>
</evidence>
<evidence type="ECO:0000313" key="7">
    <source>
        <dbReference type="Proteomes" id="UP001500843"/>
    </source>
</evidence>
<reference evidence="7" key="1">
    <citation type="journal article" date="2019" name="Int. J. Syst. Evol. Microbiol.">
        <title>The Global Catalogue of Microorganisms (GCM) 10K type strain sequencing project: providing services to taxonomists for standard genome sequencing and annotation.</title>
        <authorList>
            <consortium name="The Broad Institute Genomics Platform"/>
            <consortium name="The Broad Institute Genome Sequencing Center for Infectious Disease"/>
            <person name="Wu L."/>
            <person name="Ma J."/>
        </authorList>
    </citation>
    <scope>NUCLEOTIDE SEQUENCE [LARGE SCALE GENOMIC DNA]</scope>
    <source>
        <strain evidence="7">JCM 17975</strain>
    </source>
</reference>
<dbReference type="InterPro" id="IPR011251">
    <property type="entry name" value="Luciferase-like_dom"/>
</dbReference>
<dbReference type="Gene3D" id="3.20.20.30">
    <property type="entry name" value="Luciferase-like domain"/>
    <property type="match status" value="1"/>
</dbReference>